<gene>
    <name evidence="2" type="ORF">POVCU2_0012560</name>
</gene>
<feature type="compositionally biased region" description="Acidic residues" evidence="1">
    <location>
        <begin position="944"/>
        <end position="957"/>
    </location>
</feature>
<dbReference type="InterPro" id="IPR036322">
    <property type="entry name" value="WD40_repeat_dom_sf"/>
</dbReference>
<feature type="region of interest" description="Disordered" evidence="1">
    <location>
        <begin position="235"/>
        <end position="257"/>
    </location>
</feature>
<protein>
    <submittedName>
        <fullName evidence="2">Uncharacterized protein</fullName>
    </submittedName>
</protein>
<dbReference type="EMBL" id="FLQU01000191">
    <property type="protein sequence ID" value="SBS81877.1"/>
    <property type="molecule type" value="Genomic_DNA"/>
</dbReference>
<feature type="compositionally biased region" description="Acidic residues" evidence="1">
    <location>
        <begin position="245"/>
        <end position="257"/>
    </location>
</feature>
<evidence type="ECO:0000313" key="3">
    <source>
        <dbReference type="Proteomes" id="UP000078560"/>
    </source>
</evidence>
<evidence type="ECO:0000256" key="1">
    <source>
        <dbReference type="SAM" id="MobiDB-lite"/>
    </source>
</evidence>
<accession>A0A1A8VRD4</accession>
<dbReference type="SUPFAM" id="SSF50978">
    <property type="entry name" value="WD40 repeat-like"/>
    <property type="match status" value="1"/>
</dbReference>
<evidence type="ECO:0000313" key="2">
    <source>
        <dbReference type="EMBL" id="SBS81877.1"/>
    </source>
</evidence>
<feature type="region of interest" description="Disordered" evidence="1">
    <location>
        <begin position="733"/>
        <end position="761"/>
    </location>
</feature>
<feature type="region of interest" description="Disordered" evidence="1">
    <location>
        <begin position="935"/>
        <end position="957"/>
    </location>
</feature>
<organism evidence="2 3">
    <name type="scientific">Plasmodium ovale curtisi</name>
    <dbReference type="NCBI Taxonomy" id="864141"/>
    <lineage>
        <taxon>Eukaryota</taxon>
        <taxon>Sar</taxon>
        <taxon>Alveolata</taxon>
        <taxon>Apicomplexa</taxon>
        <taxon>Aconoidasida</taxon>
        <taxon>Haemosporida</taxon>
        <taxon>Plasmodiidae</taxon>
        <taxon>Plasmodium</taxon>
        <taxon>Plasmodium (Plasmodium)</taxon>
    </lineage>
</organism>
<proteinExistence type="predicted"/>
<sequence>MAKEKENMINCRRVHRANMIFATISNDYNYICIITFYENNYNLELFSANNQMQKIFRKTIPDKINKVYINYNNKYICVTSQNGSIYIFDMKDYAKQTQRKTSSFCEDERKKDDSKNKIASDNAKKKFPSRKTFGNSNLTTVLCKNKIKKKNGRQDCEKNGLSYSGKNELIENKNGACSRKQISQKDDTKNFKQNTNVKKSNIHISRNETHCSKKEGKEKQCSTVLENRQELSHNVDMYNSTSEESSADNEESENEYSDDNFYVNSNFISDSEFPYNNGSYDHFVVPSFMKNGTDGKKAGRSKNPQEEYEKHSLEVVDIYWICIEKEKKHKFTKNSSYFHNYFHNYFDSYNFYHNLHIIYSLDEALHIVCSINLKIVIFKYNILEHFYHNMHSYHELKCNIISTFREEFVKKCKKKNKHLYLSCIHTAMNSCGKDKVCRLNLSMGRYTNSQHASLQYAHSKGSLTPSCNPYAYHINVKEEIIKKIFSDTVVRIKQTYVSNDQHYILVNYCISVKNKYVRFSSLKSQVSRKKGAHEGVVRGKRSVRAVDNEEMVQDRRATHDGRTRLDLVRMCASKVNVGRFAQQKEQLCLVGIQKTRCIDNECKSVEKIALYMLYSFDIVQNIFLIYGEMANVYSKFDEYKKLYRIYENILQVKENFKKFYYRDRAIIYFSKYVKNRKENFDENLYNLFFKENEKEDFAHYYNVIHKMISDNTVCCSCSKEKFFKEKWKTTSNKRDQAQNKDKEKEKEEIHKDSCFPNKGTQHVTARKDNGIRFFNTSPSVVPQAIRKKHNQGENIKRHVLDSHEGDDSRCKSSSNVQVERKLCGKRLTSDSRTKWNNGKMHIIDHSPFTQIKGEKRSTNCKSKMCMPYYHKKGEKEFLNREKKKRKTDHKTCTVQVKMEKANIHNGSKKRDKEVTSRIGNQSKCDAIMNPARDYPFGDHHSGEDTFEGEEDTSEDESISMSETELEKCFLKSRKFIIQNGENICENCRIVLNKNVLHNFENFELNYEIPKKKKKLTDEEIYSSLIKDIYIMYREKKCPINILLLLQELSDKELESYLGNFQLILRFFERTFMENVNEHLNNLLKILNICKTLSNGVNVMLKKRCNYEIERLHNRVIYCLKKFQSFYKLQTKLNIFLFIMELLLFISKNIYFENFPHYKETFSNDRYIEILKSYDLFRNYKMNFSYFDEYLHKNCIKSHKFYIRLNRIRKNLVYNLQSFACNNNYASLYNVSLLHVPLNKYSYFTLPKNDEKYISVNNFSYFDDFMYKTCNSLFYPFYVCTCDKYTFVNIKKYYQSDLTFKLIQRKALNIDMYPLRVLNIIAISKNSFYIFTKGNRKLNVTSLKVKYSNSKKKSLKCKGSTSTPSDLCVLNCSNLENYFPHAENFNLKINILYNSIMKCKSGGYTVPVAPHPNNEAAINKRSLSNTEEEALGGRSL</sequence>
<name>A0A1A8VRD4_PLAOA</name>
<dbReference type="Proteomes" id="UP000078560">
    <property type="component" value="Unassembled WGS sequence"/>
</dbReference>
<feature type="compositionally biased region" description="Basic and acidic residues" evidence="1">
    <location>
        <begin position="733"/>
        <end position="753"/>
    </location>
</feature>
<reference evidence="3" key="1">
    <citation type="submission" date="2016-05" db="EMBL/GenBank/DDBJ databases">
        <authorList>
            <person name="Naeem Raeece"/>
        </authorList>
    </citation>
    <scope>NUCLEOTIDE SEQUENCE [LARGE SCALE GENOMIC DNA]</scope>
</reference>